<keyword evidence="8" id="KW-0547">Nucleotide-binding</keyword>
<dbReference type="InterPro" id="IPR003661">
    <property type="entry name" value="HisK_dim/P_dom"/>
</dbReference>
<evidence type="ECO:0000256" key="14">
    <source>
        <dbReference type="SAM" id="Coils"/>
    </source>
</evidence>
<name>A0A644XR65_9ZZZZ</name>
<dbReference type="GO" id="GO:0005524">
    <property type="term" value="F:ATP binding"/>
    <property type="evidence" value="ECO:0007669"/>
    <property type="project" value="UniProtKB-KW"/>
</dbReference>
<dbReference type="Gene3D" id="3.30.565.10">
    <property type="entry name" value="Histidine kinase-like ATPase, C-terminal domain"/>
    <property type="match status" value="1"/>
</dbReference>
<dbReference type="SMART" id="SM00304">
    <property type="entry name" value="HAMP"/>
    <property type="match status" value="1"/>
</dbReference>
<evidence type="ECO:0000259" key="17">
    <source>
        <dbReference type="PROSITE" id="PS50885"/>
    </source>
</evidence>
<comment type="caution">
    <text evidence="18">The sequence shown here is derived from an EMBL/GenBank/DDBJ whole genome shotgun (WGS) entry which is preliminary data.</text>
</comment>
<evidence type="ECO:0000256" key="4">
    <source>
        <dbReference type="ARBA" id="ARBA00022475"/>
    </source>
</evidence>
<dbReference type="EMBL" id="VSSQ01002950">
    <property type="protein sequence ID" value="MPM18268.1"/>
    <property type="molecule type" value="Genomic_DNA"/>
</dbReference>
<dbReference type="CDD" id="cd00082">
    <property type="entry name" value="HisKA"/>
    <property type="match status" value="1"/>
</dbReference>
<dbReference type="InterPro" id="IPR003594">
    <property type="entry name" value="HATPase_dom"/>
</dbReference>
<dbReference type="InterPro" id="IPR036097">
    <property type="entry name" value="HisK_dim/P_sf"/>
</dbReference>
<evidence type="ECO:0000256" key="13">
    <source>
        <dbReference type="ARBA" id="ARBA00023136"/>
    </source>
</evidence>
<keyword evidence="10" id="KW-0067">ATP-binding</keyword>
<dbReference type="GO" id="GO:0000155">
    <property type="term" value="F:phosphorelay sensor kinase activity"/>
    <property type="evidence" value="ECO:0007669"/>
    <property type="project" value="InterPro"/>
</dbReference>
<evidence type="ECO:0000256" key="1">
    <source>
        <dbReference type="ARBA" id="ARBA00000085"/>
    </source>
</evidence>
<dbReference type="SUPFAM" id="SSF55874">
    <property type="entry name" value="ATPase domain of HSP90 chaperone/DNA topoisomerase II/histidine kinase"/>
    <property type="match status" value="1"/>
</dbReference>
<evidence type="ECO:0000313" key="18">
    <source>
        <dbReference type="EMBL" id="MPM18268.1"/>
    </source>
</evidence>
<organism evidence="18">
    <name type="scientific">bioreactor metagenome</name>
    <dbReference type="NCBI Taxonomy" id="1076179"/>
    <lineage>
        <taxon>unclassified sequences</taxon>
        <taxon>metagenomes</taxon>
        <taxon>ecological metagenomes</taxon>
    </lineage>
</organism>
<dbReference type="Gene3D" id="1.10.287.130">
    <property type="match status" value="1"/>
</dbReference>
<dbReference type="SUPFAM" id="SSF158472">
    <property type="entry name" value="HAMP domain-like"/>
    <property type="match status" value="1"/>
</dbReference>
<dbReference type="GO" id="GO:0005886">
    <property type="term" value="C:plasma membrane"/>
    <property type="evidence" value="ECO:0007669"/>
    <property type="project" value="UniProtKB-SubCell"/>
</dbReference>
<keyword evidence="11 15" id="KW-1133">Transmembrane helix</keyword>
<dbReference type="Pfam" id="PF02518">
    <property type="entry name" value="HATPase_c"/>
    <property type="match status" value="1"/>
</dbReference>
<proteinExistence type="predicted"/>
<keyword evidence="4" id="KW-1003">Cell membrane</keyword>
<dbReference type="PANTHER" id="PTHR45528:SF1">
    <property type="entry name" value="SENSOR HISTIDINE KINASE CPXA"/>
    <property type="match status" value="1"/>
</dbReference>
<dbReference type="EC" id="2.7.13.3" evidence="3"/>
<accession>A0A644XR65</accession>
<evidence type="ECO:0000259" key="16">
    <source>
        <dbReference type="PROSITE" id="PS50109"/>
    </source>
</evidence>
<feature type="transmembrane region" description="Helical" evidence="15">
    <location>
        <begin position="12"/>
        <end position="33"/>
    </location>
</feature>
<comment type="catalytic activity">
    <reaction evidence="1">
        <text>ATP + protein L-histidine = ADP + protein N-phospho-L-histidine.</text>
        <dbReference type="EC" id="2.7.13.3"/>
    </reaction>
</comment>
<keyword evidence="14" id="KW-0175">Coiled coil</keyword>
<evidence type="ECO:0000256" key="8">
    <source>
        <dbReference type="ARBA" id="ARBA00022741"/>
    </source>
</evidence>
<feature type="domain" description="Histidine kinase" evidence="16">
    <location>
        <begin position="165"/>
        <end position="374"/>
    </location>
</feature>
<keyword evidence="6 18" id="KW-0808">Transferase</keyword>
<dbReference type="PROSITE" id="PS50885">
    <property type="entry name" value="HAMP"/>
    <property type="match status" value="1"/>
</dbReference>
<feature type="domain" description="HAMP" evidence="17">
    <location>
        <begin position="91"/>
        <end position="143"/>
    </location>
</feature>
<dbReference type="PANTHER" id="PTHR45528">
    <property type="entry name" value="SENSOR HISTIDINE KINASE CPXA"/>
    <property type="match status" value="1"/>
</dbReference>
<dbReference type="InterPro" id="IPR005467">
    <property type="entry name" value="His_kinase_dom"/>
</dbReference>
<sequence>MKRLKIFSKTFLYTFSIMLLITIIAHVLLYVLAPKMVISIDNTEKAADSGIYITSVVDQTQLVTQTITRALPISLACCVVVSVICSLLFSKAFTIPIKRISANTERMAQLDSTVSCEVDSADEIGVLAGNINELYQSLLSTIENLQAEKKKVSESEKSKVDFLRAASHELKTPVTALNAILENMILGIGKYQDYDTYLPECKAMTERLGTMIRDILDTSKAGLSVENEAAVGFNISDFLTALCEPYRLIAKANGIVFDLDVSNGFDVVLPRHQFSKAVSNVLSNAVSYTEKGGLVSVYIDEHSIVVENECEPITPENLRHVFEPFYRPDYSRNRDDGGNGLGLYIVDTLLNAINIQYSFRPIEKPKGMRFTIQL</sequence>
<evidence type="ECO:0000256" key="7">
    <source>
        <dbReference type="ARBA" id="ARBA00022692"/>
    </source>
</evidence>
<dbReference type="CDD" id="cd06225">
    <property type="entry name" value="HAMP"/>
    <property type="match status" value="1"/>
</dbReference>
<dbReference type="InterPro" id="IPR003660">
    <property type="entry name" value="HAMP_dom"/>
</dbReference>
<evidence type="ECO:0000256" key="11">
    <source>
        <dbReference type="ARBA" id="ARBA00022989"/>
    </source>
</evidence>
<evidence type="ECO:0000256" key="10">
    <source>
        <dbReference type="ARBA" id="ARBA00022840"/>
    </source>
</evidence>
<dbReference type="Pfam" id="PF00512">
    <property type="entry name" value="HisKA"/>
    <property type="match status" value="1"/>
</dbReference>
<reference evidence="18" key="1">
    <citation type="submission" date="2019-08" db="EMBL/GenBank/DDBJ databases">
        <authorList>
            <person name="Kucharzyk K."/>
            <person name="Murdoch R.W."/>
            <person name="Higgins S."/>
            <person name="Loffler F."/>
        </authorList>
    </citation>
    <scope>NUCLEOTIDE SEQUENCE</scope>
</reference>
<feature type="transmembrane region" description="Helical" evidence="15">
    <location>
        <begin position="70"/>
        <end position="89"/>
    </location>
</feature>
<keyword evidence="13 15" id="KW-0472">Membrane</keyword>
<evidence type="ECO:0000256" key="15">
    <source>
        <dbReference type="SAM" id="Phobius"/>
    </source>
</evidence>
<protein>
    <recommendedName>
        <fullName evidence="3">histidine kinase</fullName>
        <ecNumber evidence="3">2.7.13.3</ecNumber>
    </recommendedName>
</protein>
<dbReference type="InterPro" id="IPR050398">
    <property type="entry name" value="HssS/ArlS-like"/>
</dbReference>
<evidence type="ECO:0000256" key="9">
    <source>
        <dbReference type="ARBA" id="ARBA00022777"/>
    </source>
</evidence>
<comment type="subcellular location">
    <subcellularLocation>
        <location evidence="2">Cell membrane</location>
        <topology evidence="2">Multi-pass membrane protein</topology>
    </subcellularLocation>
</comment>
<gene>
    <name evidence="18" type="primary">rcsC_150</name>
    <name evidence="18" type="ORF">SDC9_64674</name>
</gene>
<evidence type="ECO:0000256" key="12">
    <source>
        <dbReference type="ARBA" id="ARBA00023012"/>
    </source>
</evidence>
<evidence type="ECO:0000256" key="6">
    <source>
        <dbReference type="ARBA" id="ARBA00022679"/>
    </source>
</evidence>
<feature type="coiled-coil region" evidence="14">
    <location>
        <begin position="128"/>
        <end position="155"/>
    </location>
</feature>
<dbReference type="InterPro" id="IPR036890">
    <property type="entry name" value="HATPase_C_sf"/>
</dbReference>
<dbReference type="Gene3D" id="6.10.340.10">
    <property type="match status" value="1"/>
</dbReference>
<keyword evidence="12" id="KW-0902">Two-component regulatory system</keyword>
<dbReference type="PROSITE" id="PS50109">
    <property type="entry name" value="HIS_KIN"/>
    <property type="match status" value="1"/>
</dbReference>
<keyword evidence="9 18" id="KW-0418">Kinase</keyword>
<evidence type="ECO:0000256" key="5">
    <source>
        <dbReference type="ARBA" id="ARBA00022553"/>
    </source>
</evidence>
<evidence type="ECO:0000256" key="3">
    <source>
        <dbReference type="ARBA" id="ARBA00012438"/>
    </source>
</evidence>
<dbReference type="SMART" id="SM00387">
    <property type="entry name" value="HATPase_c"/>
    <property type="match status" value="1"/>
</dbReference>
<dbReference type="SMART" id="SM00388">
    <property type="entry name" value="HisKA"/>
    <property type="match status" value="1"/>
</dbReference>
<evidence type="ECO:0000256" key="2">
    <source>
        <dbReference type="ARBA" id="ARBA00004651"/>
    </source>
</evidence>
<dbReference type="AlphaFoldDB" id="A0A644XR65"/>
<dbReference type="SUPFAM" id="SSF47384">
    <property type="entry name" value="Homodimeric domain of signal transducing histidine kinase"/>
    <property type="match status" value="1"/>
</dbReference>
<keyword evidence="5" id="KW-0597">Phosphoprotein</keyword>
<keyword evidence="7 15" id="KW-0812">Transmembrane</keyword>